<evidence type="ECO:0000313" key="1">
    <source>
        <dbReference type="EMBL" id="JAE07794.1"/>
    </source>
</evidence>
<accession>A0A0A9F9A1</accession>
<dbReference type="EMBL" id="GBRH01190102">
    <property type="protein sequence ID" value="JAE07794.1"/>
    <property type="molecule type" value="Transcribed_RNA"/>
</dbReference>
<reference evidence="1" key="1">
    <citation type="submission" date="2014-09" db="EMBL/GenBank/DDBJ databases">
        <authorList>
            <person name="Magalhaes I.L.F."/>
            <person name="Oliveira U."/>
            <person name="Santos F.R."/>
            <person name="Vidigal T.H.D.A."/>
            <person name="Brescovit A.D."/>
            <person name="Santos A.J."/>
        </authorList>
    </citation>
    <scope>NUCLEOTIDE SEQUENCE</scope>
    <source>
        <tissue evidence="1">Shoot tissue taken approximately 20 cm above the soil surface</tissue>
    </source>
</reference>
<name>A0A0A9F9A1_ARUDO</name>
<sequence>MGSIFSTMTIKDLIIEMEKMYTIEKHPFSEFMCAEQPMHISMLIYEEQS</sequence>
<organism evidence="1">
    <name type="scientific">Arundo donax</name>
    <name type="common">Giant reed</name>
    <name type="synonym">Donax arundinaceus</name>
    <dbReference type="NCBI Taxonomy" id="35708"/>
    <lineage>
        <taxon>Eukaryota</taxon>
        <taxon>Viridiplantae</taxon>
        <taxon>Streptophyta</taxon>
        <taxon>Embryophyta</taxon>
        <taxon>Tracheophyta</taxon>
        <taxon>Spermatophyta</taxon>
        <taxon>Magnoliopsida</taxon>
        <taxon>Liliopsida</taxon>
        <taxon>Poales</taxon>
        <taxon>Poaceae</taxon>
        <taxon>PACMAD clade</taxon>
        <taxon>Arundinoideae</taxon>
        <taxon>Arundineae</taxon>
        <taxon>Arundo</taxon>
    </lineage>
</organism>
<dbReference type="AlphaFoldDB" id="A0A0A9F9A1"/>
<reference evidence="1" key="2">
    <citation type="journal article" date="2015" name="Data Brief">
        <title>Shoot transcriptome of the giant reed, Arundo donax.</title>
        <authorList>
            <person name="Barrero R.A."/>
            <person name="Guerrero F.D."/>
            <person name="Moolhuijzen P."/>
            <person name="Goolsby J.A."/>
            <person name="Tidwell J."/>
            <person name="Bellgard S.E."/>
            <person name="Bellgard M.I."/>
        </authorList>
    </citation>
    <scope>NUCLEOTIDE SEQUENCE</scope>
    <source>
        <tissue evidence="1">Shoot tissue taken approximately 20 cm above the soil surface</tissue>
    </source>
</reference>
<proteinExistence type="predicted"/>
<protein>
    <submittedName>
        <fullName evidence="1">Uncharacterized protein</fullName>
    </submittedName>
</protein>